<dbReference type="AlphaFoldDB" id="A0A1T4QQN1"/>
<evidence type="ECO:0000256" key="2">
    <source>
        <dbReference type="SAM" id="SignalP"/>
    </source>
</evidence>
<protein>
    <submittedName>
        <fullName evidence="3">Outer membrane protein assembly factor BamD, BamD/ComL family</fullName>
    </submittedName>
</protein>
<sequence>MYLKPLFTTFRMDLFAKAGSLFCSLFAFLLFAGAQPNTTIEVAKPKPYENRTLPAEKTGNSKFPVTKRIYNNTVTRFNYYFNANNKVNDIITRARDANKDDYTRLLPFYDYSLDVTAKDQIDSVIYKCNAGILLHDLRNDWVDNMYVLLGKAYLLRKDFDSATAVFQYINYAYAPKDGDYDLLLGSNSSNTNGVFTVATNEKRSFWKKVTTTRPSRNESFIWQARTYLEQGKLSEAAGLLEILRADPNFPQRLHAPLYEMLSYWFYKQQVYDSAAAYLVKALPNAPVKQSAARWEFLAAQLYALADKNTEANDLYERSIRHTVDPLMEVHARLNMAAIASGKNENSLQQYIDELLKMAKRDKYIDYRDIIYYSAAKLELQRKNYPEAQKLLLKSIAAGNDNPAQKQLAFLLLGDLNYDNKTYIAASRFYDSVETKLLGESDQQRILVRKPALHVITRNQLAVNREDSLQQLALLQPNDREDAVRKVLRQLRKEQGLKEEAALTNASLAANAAPVASDLFGNGGNEFYFLNTSVKTRGAAEFKTRWGNRPNTDNWRRQNAIDRAFGQQQISPLAEVKAGAAANNEPTMESLMKDIPLTDEQRLSAKGLIIKSLLENAVIFQNQLGDYPSAIALYEELLKRYPGIPETEQVLFQLSLAYQKTDAIAKADSVRSALRSNYPSGKYTAQLSAVPAGKQADAATKEYESVYRMFIEGRFAQAREAKEKADKQYGKTYWTPQMLYIESIYYVKQREDSTAIDRLQYLASAFPKTPMAEKALTMIDVLKRRAEIENHLTNLQIERTEDLVTRGVDLNTPVTAMAPVKKDSLGTRLTADGKALDLAPVAKDTVAVIPPLKDKNVPQQTIASAGKDSIAGTKTPQQIKGSGVTATPGATAAGVISNGIYAFNPLDSHYVAIILDKVDPVFVSEGRNAFNRYNQERYSRQRIPSNTVTLDQTTSLVLMGPFTSAGIAVSYIENVKPEAKTRIVPWLPADKYSFIIINAANLEQLKNNKDIAGYRAFMQKIIPE</sequence>
<feature type="signal peptide" evidence="2">
    <location>
        <begin position="1"/>
        <end position="34"/>
    </location>
</feature>
<feature type="region of interest" description="Disordered" evidence="1">
    <location>
        <begin position="858"/>
        <end position="883"/>
    </location>
</feature>
<dbReference type="STRING" id="413434.SAMN04488132_10940"/>
<reference evidence="3 4" key="1">
    <citation type="submission" date="2017-02" db="EMBL/GenBank/DDBJ databases">
        <authorList>
            <person name="Peterson S.W."/>
        </authorList>
    </citation>
    <scope>NUCLEOTIDE SEQUENCE [LARGE SCALE GENOMIC DNA]</scope>
    <source>
        <strain evidence="3 4">DSM 22335</strain>
    </source>
</reference>
<dbReference type="InterPro" id="IPR011990">
    <property type="entry name" value="TPR-like_helical_dom_sf"/>
</dbReference>
<dbReference type="Gene3D" id="1.25.40.10">
    <property type="entry name" value="Tetratricopeptide repeat domain"/>
    <property type="match status" value="3"/>
</dbReference>
<evidence type="ECO:0000313" key="3">
    <source>
        <dbReference type="EMBL" id="SKA06092.1"/>
    </source>
</evidence>
<gene>
    <name evidence="3" type="ORF">SAMN04488132_10940</name>
</gene>
<evidence type="ECO:0000256" key="1">
    <source>
        <dbReference type="SAM" id="MobiDB-lite"/>
    </source>
</evidence>
<accession>A0A1T4QQN1</accession>
<keyword evidence="4" id="KW-1185">Reference proteome</keyword>
<keyword evidence="2" id="KW-0732">Signal</keyword>
<evidence type="ECO:0000313" key="4">
    <source>
        <dbReference type="Proteomes" id="UP000190888"/>
    </source>
</evidence>
<organism evidence="3 4">
    <name type="scientific">Sediminibacterium ginsengisoli</name>
    <dbReference type="NCBI Taxonomy" id="413434"/>
    <lineage>
        <taxon>Bacteria</taxon>
        <taxon>Pseudomonadati</taxon>
        <taxon>Bacteroidota</taxon>
        <taxon>Chitinophagia</taxon>
        <taxon>Chitinophagales</taxon>
        <taxon>Chitinophagaceae</taxon>
        <taxon>Sediminibacterium</taxon>
    </lineage>
</organism>
<dbReference type="EMBL" id="FUWH01000009">
    <property type="protein sequence ID" value="SKA06092.1"/>
    <property type="molecule type" value="Genomic_DNA"/>
</dbReference>
<dbReference type="OrthoDB" id="1522549at2"/>
<proteinExistence type="predicted"/>
<name>A0A1T4QQN1_9BACT</name>
<feature type="chain" id="PRO_5012617223" evidence="2">
    <location>
        <begin position="35"/>
        <end position="1023"/>
    </location>
</feature>
<dbReference type="RefSeq" id="WP_078832146.1">
    <property type="nucleotide sequence ID" value="NZ_FUWH01000009.1"/>
</dbReference>
<dbReference type="SUPFAM" id="SSF48452">
    <property type="entry name" value="TPR-like"/>
    <property type="match status" value="1"/>
</dbReference>
<dbReference type="Proteomes" id="UP000190888">
    <property type="component" value="Unassembled WGS sequence"/>
</dbReference>